<accession>A0ABM8IH58</accession>
<dbReference type="InterPro" id="IPR029058">
    <property type="entry name" value="AB_hydrolase_fold"/>
</dbReference>
<protein>
    <submittedName>
        <fullName evidence="3">Alpha/beta hydrolase</fullName>
    </submittedName>
</protein>
<dbReference type="Proteomes" id="UP001432099">
    <property type="component" value="Chromosome"/>
</dbReference>
<evidence type="ECO:0000259" key="2">
    <source>
        <dbReference type="Pfam" id="PF20434"/>
    </source>
</evidence>
<dbReference type="PANTHER" id="PTHR48081">
    <property type="entry name" value="AB HYDROLASE SUPERFAMILY PROTEIN C4A8.06C"/>
    <property type="match status" value="1"/>
</dbReference>
<dbReference type="GO" id="GO:0016787">
    <property type="term" value="F:hydrolase activity"/>
    <property type="evidence" value="ECO:0007669"/>
    <property type="project" value="UniProtKB-KW"/>
</dbReference>
<evidence type="ECO:0000313" key="4">
    <source>
        <dbReference type="Proteomes" id="UP001432099"/>
    </source>
</evidence>
<dbReference type="InterPro" id="IPR049492">
    <property type="entry name" value="BD-FAE-like_dom"/>
</dbReference>
<dbReference type="SUPFAM" id="SSF53474">
    <property type="entry name" value="alpha/beta-Hydrolases"/>
    <property type="match status" value="1"/>
</dbReference>
<dbReference type="InterPro" id="IPR050300">
    <property type="entry name" value="GDXG_lipolytic_enzyme"/>
</dbReference>
<evidence type="ECO:0000256" key="1">
    <source>
        <dbReference type="ARBA" id="ARBA00022801"/>
    </source>
</evidence>
<proteinExistence type="predicted"/>
<sequence length="328" mass="36896">MKKNERKKGKVMFIFLCFLIFTLSFIGSALFKITHKPAWAKEFSVEWNDSIGTVYHDLSYGDQPANTFDLYVPSDNTKENYGLVVYLHAGGFTSGDKADDAEILQWLCSKGYVAAGINYTLRTEENEASVYSQSLEIKQSIPFIVEEAQKRGYHLNEMAISGGSAGGTLAMLYAYRDADQSPLPVKLMFEMVGPASFHVEDWGIYGLDQQTEEAYTAAAGLFGVMSGVKLTSDMVKSQEYLTHMKPISAYQWVNEHSVPSVLLYGTHDKVQPYQGVRHLVDALEKHQVDYAYFEAPHSGHGVQNDDKVFQQFMETVVEYLKTYMPVQS</sequence>
<evidence type="ECO:0000313" key="3">
    <source>
        <dbReference type="EMBL" id="BEH90569.1"/>
    </source>
</evidence>
<organism evidence="3 4">
    <name type="scientific">Turicibacter faecis</name>
    <dbReference type="NCBI Taxonomy" id="2963365"/>
    <lineage>
        <taxon>Bacteria</taxon>
        <taxon>Bacillati</taxon>
        <taxon>Bacillota</taxon>
        <taxon>Erysipelotrichia</taxon>
        <taxon>Erysipelotrichales</taxon>
        <taxon>Turicibacteraceae</taxon>
        <taxon>Turicibacter</taxon>
    </lineage>
</organism>
<reference evidence="3" key="1">
    <citation type="journal article" date="2024" name="Int. J. Syst. Evol. Microbiol.">
        <title>Turicibacter faecis sp. nov., isolated from faeces of heart failure mouse model.</title>
        <authorList>
            <person name="Imamura Y."/>
            <person name="Motooka D."/>
            <person name="Nakajima Y."/>
            <person name="Ito S."/>
            <person name="Kitakaze M."/>
            <person name="Iida T."/>
            <person name="Nakamura S."/>
        </authorList>
    </citation>
    <scope>NUCLEOTIDE SEQUENCE</scope>
    <source>
        <strain evidence="3">TC023</strain>
    </source>
</reference>
<dbReference type="Pfam" id="PF20434">
    <property type="entry name" value="BD-FAE"/>
    <property type="match status" value="1"/>
</dbReference>
<gene>
    <name evidence="3" type="ORF">T23_06710</name>
</gene>
<feature type="domain" description="BD-FAE-like" evidence="2">
    <location>
        <begin position="69"/>
        <end position="282"/>
    </location>
</feature>
<name>A0ABM8IH58_9FIRM</name>
<dbReference type="PANTHER" id="PTHR48081:SF13">
    <property type="entry name" value="ALPHA_BETA HYDROLASE"/>
    <property type="match status" value="1"/>
</dbReference>
<dbReference type="RefSeq" id="WP_338617916.1">
    <property type="nucleotide sequence ID" value="NZ_AP028127.1"/>
</dbReference>
<dbReference type="EMBL" id="AP028127">
    <property type="protein sequence ID" value="BEH90569.1"/>
    <property type="molecule type" value="Genomic_DNA"/>
</dbReference>
<keyword evidence="1 3" id="KW-0378">Hydrolase</keyword>
<keyword evidence="4" id="KW-1185">Reference proteome</keyword>
<dbReference type="Gene3D" id="3.40.50.1820">
    <property type="entry name" value="alpha/beta hydrolase"/>
    <property type="match status" value="1"/>
</dbReference>